<dbReference type="GO" id="GO:0034501">
    <property type="term" value="P:protein localization to kinetochore"/>
    <property type="evidence" value="ECO:0007669"/>
    <property type="project" value="InterPro"/>
</dbReference>
<protein>
    <submittedName>
        <fullName evidence="4 5">Uncharacterized protein LOC111136001 isoform X1</fullName>
    </submittedName>
</protein>
<dbReference type="CDD" id="cd21853">
    <property type="entry name" value="KNL1_NTD"/>
    <property type="match status" value="1"/>
</dbReference>
<feature type="compositionally biased region" description="Basic residues" evidence="2">
    <location>
        <begin position="22"/>
        <end position="31"/>
    </location>
</feature>
<feature type="region of interest" description="Disordered" evidence="2">
    <location>
        <begin position="1"/>
        <end position="70"/>
    </location>
</feature>
<feature type="compositionally biased region" description="Low complexity" evidence="2">
    <location>
        <begin position="93"/>
        <end position="103"/>
    </location>
</feature>
<sequence>MEFTDENKFSQSKIRKDGSETRHHRRSHRRSSSILKVPQSKLPLSDLDVNQQDECRVPPSKKARKSENRRVSFADTCQIKEFPKDSPGVWHQENSSLENSPNLENTIEQEKPEISGLDKLLTGNIQHPGFASAEEAVQEVPLLEENQVLPVDPVNHTIIVDDEMELTGLAAVMDAPADDFGEMNSQNNKVDYDFLRSLVAADKKTRSSNLQIEKPEKLFHVKAKENPETFVYTTMNRYSCLYEDNIQSSLSVLTTGTTTLSSQTSTSRRAPLMAVSSSQKSGIDTSVCVENIPVELDSDYEAQPAEKPKATGFLQSLLKNQSKNEKKVVLFSQSSSCSTSQHDRTQIFGSGDGMDETTVLDSTIWTMEKRDSLRNYTSTQNHVTLEKIHVENTCVFHNGDAMEETKVISGQIWTKNDICLERGEKTQIFSEDGELDMMEETKVLDGRILTESNLNVTKSDWMSEVPREEEEKTKIFDVEDGMEETRVLTGGIWTGENGITDKTGTQEVMKETQPLTGSIRVGQHTGMDDIEDEKGEKTKIFVQDDMEETEVVSISLLEIGERNQIKVGLEVGNDKKLKTRILDEKSEKTAYELKEDDSDEEITFNIKKTLIENETFPQKDDKMLKEQVSIAEPTDDKLRYSENAVTDKENGNTRSLADLKARLKEHTTRFDDNLLRPDEKLAKSHDSNEIVSQMDKSNGTVMFSNKSAMLEETKMMTTSIVTGLKLLEDQGRLEDVDKPMENKTVLFNDKSELLEETKMVTASIETGSHLLKEPTYRMDELHKPLDNKTLLFSDKSVMLEETKMVTTNIETNSKLKNVTEGALDTHEPVENKTVLFDNKSAMMEETKAVTSNLQMEAELPSMVGGSVNQMKGMSETVESLPKMASNSNMTIFFGNDTGAMEQTGIAATSNLSQQKNSFEGGSKEVPLTETSMLLKAANTEEEMVASKASDQFLGLMDNDTQGLLEQAPPENLLTDLTLNSTGLSLRPPSTSSPGVAASSVDSTQALLGKDWDNITLPTDSIMSIMMNREEEKSLISQLSINKTVDCDTTQEILEGPPTALSLCNYLHVIKPSCLKVSKVTELRKTRCSFVQEEEIICEDLKSKLSALLTIQPHIEAQMAVNAQLSAEVERKKIEHEALEESWQNDPPAIFHHAQTCSQSQKEDLRDRMMVMSNVCTRQGKIEWKKAGLQAARLELEIMQECIRKRNLEVEQTIQMASEAVRHIEQANQDIQEIEREIQELQQMPDQSEEEVHQYQSEKNSLEKKQADLLNLKSEEQSFTENNQRLAEEYAALAERLSESVRLDTEKEDTHTLEVKGQQIHQEIQLLCGKSGWQLKEDSFRSNHKIFTFGRKKFQMDVIHAHNEDKILSIELKVCDEDVPSRIDQFCYSLVVDTANGQYLKHKYSRLSDLPQILDEVGSLVSHVNDLQRDLMLLQLDHCISYRYPSLNIEVWSPKKRCAEVSFLFQSCAGSLLWGVEPSVDVLDGNFRKESLLARINQNFRESSCLNKVCAAIDLDSIPEETRPKCPVCGTI</sequence>
<feature type="compositionally biased region" description="Basic and acidic residues" evidence="2">
    <location>
        <begin position="1"/>
        <end position="21"/>
    </location>
</feature>
<dbReference type="PANTHER" id="PTHR16520:SF3">
    <property type="entry name" value="KINETOCHORE SCAFFOLD 1"/>
    <property type="match status" value="1"/>
</dbReference>
<evidence type="ECO:0000313" key="4">
    <source>
        <dbReference type="RefSeq" id="XP_022342247.1"/>
    </source>
</evidence>
<reference evidence="4 5" key="1">
    <citation type="submission" date="2025-04" db="UniProtKB">
        <authorList>
            <consortium name="RefSeq"/>
        </authorList>
    </citation>
    <scope>IDENTIFICATION</scope>
    <source>
        <tissue evidence="4 5">Whole sample</tissue>
    </source>
</reference>
<dbReference type="InterPro" id="IPR037388">
    <property type="entry name" value="Blinkin"/>
</dbReference>
<evidence type="ECO:0000256" key="2">
    <source>
        <dbReference type="SAM" id="MobiDB-lite"/>
    </source>
</evidence>
<dbReference type="GeneID" id="111136001"/>
<dbReference type="KEGG" id="cvn:111136001"/>
<dbReference type="GO" id="GO:0005634">
    <property type="term" value="C:nucleus"/>
    <property type="evidence" value="ECO:0007669"/>
    <property type="project" value="TreeGrafter"/>
</dbReference>
<dbReference type="PANTHER" id="PTHR16520">
    <property type="entry name" value="KINETOCHORE SCAFFOLD 1"/>
    <property type="match status" value="1"/>
</dbReference>
<dbReference type="RefSeq" id="XP_022342248.1">
    <property type="nucleotide sequence ID" value="XM_022486540.1"/>
</dbReference>
<dbReference type="Proteomes" id="UP000694844">
    <property type="component" value="Chromosome 5"/>
</dbReference>
<dbReference type="RefSeq" id="XP_022342247.1">
    <property type="nucleotide sequence ID" value="XM_022486539.1"/>
</dbReference>
<feature type="coiled-coil region" evidence="1">
    <location>
        <begin position="1190"/>
        <end position="1295"/>
    </location>
</feature>
<keyword evidence="3" id="KW-1185">Reference proteome</keyword>
<feature type="region of interest" description="Disordered" evidence="2">
    <location>
        <begin position="84"/>
        <end position="103"/>
    </location>
</feature>
<keyword evidence="1" id="KW-0175">Coiled coil</keyword>
<organism evidence="3 4">
    <name type="scientific">Crassostrea virginica</name>
    <name type="common">Eastern oyster</name>
    <dbReference type="NCBI Taxonomy" id="6565"/>
    <lineage>
        <taxon>Eukaryota</taxon>
        <taxon>Metazoa</taxon>
        <taxon>Spiralia</taxon>
        <taxon>Lophotrochozoa</taxon>
        <taxon>Mollusca</taxon>
        <taxon>Bivalvia</taxon>
        <taxon>Autobranchia</taxon>
        <taxon>Pteriomorphia</taxon>
        <taxon>Ostreida</taxon>
        <taxon>Ostreoidea</taxon>
        <taxon>Ostreidae</taxon>
        <taxon>Crassostrea</taxon>
    </lineage>
</organism>
<name>A0A8B8EQR3_CRAVI</name>
<evidence type="ECO:0000256" key="1">
    <source>
        <dbReference type="SAM" id="Coils"/>
    </source>
</evidence>
<dbReference type="GO" id="GO:0008608">
    <property type="term" value="P:attachment of spindle microtubules to kinetochore"/>
    <property type="evidence" value="ECO:0007669"/>
    <property type="project" value="InterPro"/>
</dbReference>
<evidence type="ECO:0000313" key="5">
    <source>
        <dbReference type="RefSeq" id="XP_022342248.1"/>
    </source>
</evidence>
<accession>A0A8B8EQR3</accession>
<proteinExistence type="predicted"/>
<dbReference type="OrthoDB" id="6132334at2759"/>
<gene>
    <name evidence="4 5" type="primary">LOC111136001</name>
</gene>
<evidence type="ECO:0000313" key="3">
    <source>
        <dbReference type="Proteomes" id="UP000694844"/>
    </source>
</evidence>